<dbReference type="PANTHER" id="PTHR35697">
    <property type="entry name" value="OS08G0108300 PROTEIN"/>
    <property type="match status" value="1"/>
</dbReference>
<gene>
    <name evidence="4" type="primary">LOC105037918</name>
</gene>
<dbReference type="RefSeq" id="XP_019703700.1">
    <property type="nucleotide sequence ID" value="XM_019848141.1"/>
</dbReference>
<keyword evidence="2" id="KW-1133">Transmembrane helix</keyword>
<feature type="transmembrane region" description="Helical" evidence="2">
    <location>
        <begin position="58"/>
        <end position="83"/>
    </location>
</feature>
<keyword evidence="2" id="KW-0812">Transmembrane</keyword>
<dbReference type="InterPro" id="IPR044950">
    <property type="entry name" value="TED6/7"/>
</dbReference>
<dbReference type="OrthoDB" id="785473at2759"/>
<dbReference type="GO" id="GO:0009834">
    <property type="term" value="P:plant-type secondary cell wall biogenesis"/>
    <property type="evidence" value="ECO:0007669"/>
    <property type="project" value="InterPro"/>
</dbReference>
<evidence type="ECO:0000256" key="1">
    <source>
        <dbReference type="SAM" id="MobiDB-lite"/>
    </source>
</evidence>
<accession>A0A6J0PER4</accession>
<dbReference type="KEGG" id="egu:105037918"/>
<keyword evidence="2" id="KW-0472">Membrane</keyword>
<evidence type="ECO:0000256" key="2">
    <source>
        <dbReference type="SAM" id="Phobius"/>
    </source>
</evidence>
<dbReference type="PANTHER" id="PTHR35697:SF1">
    <property type="entry name" value="PROTEIN TRACHEARY ELEMENT DIFFERENTIATION-RELATED 7"/>
    <property type="match status" value="1"/>
</dbReference>
<feature type="region of interest" description="Disordered" evidence="1">
    <location>
        <begin position="1"/>
        <end position="52"/>
    </location>
</feature>
<dbReference type="Proteomes" id="UP000504607">
    <property type="component" value="Chromosome 2"/>
</dbReference>
<dbReference type="GeneID" id="105037918"/>
<reference evidence="4" key="1">
    <citation type="submission" date="2025-08" db="UniProtKB">
        <authorList>
            <consortium name="RefSeq"/>
        </authorList>
    </citation>
    <scope>IDENTIFICATION</scope>
</reference>
<dbReference type="AlphaFoldDB" id="A0A6J0PER4"/>
<dbReference type="InParanoid" id="A0A6J0PER4"/>
<organism evidence="3 4">
    <name type="scientific">Elaeis guineensis var. tenera</name>
    <name type="common">Oil palm</name>
    <dbReference type="NCBI Taxonomy" id="51953"/>
    <lineage>
        <taxon>Eukaryota</taxon>
        <taxon>Viridiplantae</taxon>
        <taxon>Streptophyta</taxon>
        <taxon>Embryophyta</taxon>
        <taxon>Tracheophyta</taxon>
        <taxon>Spermatophyta</taxon>
        <taxon>Magnoliopsida</taxon>
        <taxon>Liliopsida</taxon>
        <taxon>Arecaceae</taxon>
        <taxon>Arecoideae</taxon>
        <taxon>Cocoseae</taxon>
        <taxon>Elaeidinae</taxon>
        <taxon>Elaeis</taxon>
    </lineage>
</organism>
<keyword evidence="3" id="KW-1185">Reference proteome</keyword>
<name>A0A6J0PER4_ELAGV</name>
<sequence length="176" mass="18584">PVPPRPKPPPVAPPVVPAPPRPQPPPVAPPVVPAPPRPLPPPTPVTPPSPPSPTPNTVIIIVFVSLGGLLFLAFLAAALFCFLKKKKKKKMVQENDVVNVEDRVRVHETIVSGPHGPQVLALAVDEDIRVQEVMKKNEFACEASGTKLGVEAAGTNKGGVAVPPGSKRHHLLEHKG</sequence>
<protein>
    <submittedName>
        <fullName evidence="4">Proline-rich receptor-like protein kinase PERK10</fullName>
    </submittedName>
</protein>
<evidence type="ECO:0000313" key="4">
    <source>
        <dbReference type="RefSeq" id="XP_019703700.1"/>
    </source>
</evidence>
<proteinExistence type="predicted"/>
<evidence type="ECO:0000313" key="3">
    <source>
        <dbReference type="Proteomes" id="UP000504607"/>
    </source>
</evidence>
<feature type="non-terminal residue" evidence="4">
    <location>
        <position position="1"/>
    </location>
</feature>
<dbReference type="PRINTS" id="PR01217">
    <property type="entry name" value="PRICHEXTENSN"/>
</dbReference>